<organism evidence="3 4">
    <name type="scientific">Tenacibaculum maritimum NCIMB 2154</name>
    <dbReference type="NCBI Taxonomy" id="1349785"/>
    <lineage>
        <taxon>Bacteria</taxon>
        <taxon>Pseudomonadati</taxon>
        <taxon>Bacteroidota</taxon>
        <taxon>Flavobacteriia</taxon>
        <taxon>Flavobacteriales</taxon>
        <taxon>Flavobacteriaceae</taxon>
        <taxon>Tenacibaculum</taxon>
    </lineage>
</organism>
<dbReference type="EMBL" id="LT634361">
    <property type="protein sequence ID" value="SFZ81427.1"/>
    <property type="molecule type" value="Genomic_DNA"/>
</dbReference>
<proteinExistence type="predicted"/>
<feature type="domain" description="PASTA" evidence="2">
    <location>
        <begin position="413"/>
        <end position="481"/>
    </location>
</feature>
<dbReference type="Gene3D" id="3.30.10.20">
    <property type="match status" value="1"/>
</dbReference>
<reference evidence="3 4" key="1">
    <citation type="submission" date="2016-11" db="EMBL/GenBank/DDBJ databases">
        <authorList>
            <person name="Jaros S."/>
            <person name="Januszkiewicz K."/>
            <person name="Wedrychowicz H."/>
        </authorList>
    </citation>
    <scope>NUCLEOTIDE SEQUENCE [LARGE SCALE GENOMIC DNA]</scope>
    <source>
        <strain evidence="3">NCIMB 2154T</strain>
    </source>
</reference>
<dbReference type="Proteomes" id="UP000231564">
    <property type="component" value="Chromosome MARIT"/>
</dbReference>
<feature type="coiled-coil region" evidence="1">
    <location>
        <begin position="143"/>
        <end position="327"/>
    </location>
</feature>
<evidence type="ECO:0000313" key="4">
    <source>
        <dbReference type="Proteomes" id="UP000231564"/>
    </source>
</evidence>
<keyword evidence="4" id="KW-1185">Reference proteome</keyword>
<accession>A0A2H1E8I1</accession>
<dbReference type="GO" id="GO:0000796">
    <property type="term" value="C:condensin complex"/>
    <property type="evidence" value="ECO:0007669"/>
    <property type="project" value="TreeGrafter"/>
</dbReference>
<evidence type="ECO:0000313" key="3">
    <source>
        <dbReference type="EMBL" id="SFZ81427.1"/>
    </source>
</evidence>
<sequence>MSVKYRSLSFQCQLYTAANQGVMNYLIDIEFFNINQGKWDKLQKELPFKEGKCTFLYTIPSRIPRTAIVPRMIRETIASGSMPMFRIVVSGIEKTQIIAEAPLVNIHPKEARISIDFQKLWLLDKALVVNRNVESIIATPVFLGAIEKEQIKLRKEKEKLIEKIAMLQSENEETRSTLKGEINRLYVNLRELRENTNAIKEVLEKKEKEIVALKERLKNNDVINNNAEEVRELRLKIKALTEAIEILKKEYFFLKKEKQQIEATLEKAQNDLIVNQTTIDKLVTQLKEMQASNKDKNHEIKRLLATVKDKDQDLKDLEKRLEEVKSYIDAEHPNKLAAKKVYHSIMSDIAIADKEMSTSRFKLANISMNLKATIEKGPEGTMLGLLDFEAAKQINGAAVSDIHIDIIPNQTTTAKTNTIPNIIGLTETATRKMLTSYGLKLEVVYQPTNDPKLIEGQAIRQSPEAGKEFYEGEEVIVIFAKPLKN</sequence>
<dbReference type="InterPro" id="IPR005543">
    <property type="entry name" value="PASTA_dom"/>
</dbReference>
<dbReference type="Pfam" id="PF03793">
    <property type="entry name" value="PASTA"/>
    <property type="match status" value="1"/>
</dbReference>
<dbReference type="GO" id="GO:0000785">
    <property type="term" value="C:chromatin"/>
    <property type="evidence" value="ECO:0007669"/>
    <property type="project" value="TreeGrafter"/>
</dbReference>
<evidence type="ECO:0000256" key="1">
    <source>
        <dbReference type="SAM" id="Coils"/>
    </source>
</evidence>
<gene>
    <name evidence="3" type="ORF">MARIT_1101</name>
</gene>
<dbReference type="SMART" id="SM00740">
    <property type="entry name" value="PASTA"/>
    <property type="match status" value="1"/>
</dbReference>
<dbReference type="PANTHER" id="PTHR43941:SF1">
    <property type="entry name" value="STRUCTURAL MAINTENANCE OF CHROMOSOMES PROTEIN 2"/>
    <property type="match status" value="1"/>
</dbReference>
<dbReference type="KEGG" id="tmar:MARIT_1101"/>
<dbReference type="PROSITE" id="PS51178">
    <property type="entry name" value="PASTA"/>
    <property type="match status" value="1"/>
</dbReference>
<dbReference type="GO" id="GO:0003682">
    <property type="term" value="F:chromatin binding"/>
    <property type="evidence" value="ECO:0007669"/>
    <property type="project" value="TreeGrafter"/>
</dbReference>
<name>A0A2H1E8I1_9FLAO</name>
<dbReference type="AlphaFoldDB" id="A0A2H1E8I1"/>
<protein>
    <recommendedName>
        <fullName evidence="2">PASTA domain-containing protein</fullName>
    </recommendedName>
</protein>
<dbReference type="CDD" id="cd06577">
    <property type="entry name" value="PASTA_pknB"/>
    <property type="match status" value="1"/>
</dbReference>
<evidence type="ECO:0000259" key="2">
    <source>
        <dbReference type="PROSITE" id="PS51178"/>
    </source>
</evidence>
<keyword evidence="1" id="KW-0175">Coiled coil</keyword>
<dbReference type="STRING" id="1349785.GCA_000509405_01289"/>
<dbReference type="PANTHER" id="PTHR43941">
    <property type="entry name" value="STRUCTURAL MAINTENANCE OF CHROMOSOMES PROTEIN 2"/>
    <property type="match status" value="1"/>
</dbReference>
<dbReference type="GO" id="GO:0000793">
    <property type="term" value="C:condensed chromosome"/>
    <property type="evidence" value="ECO:0007669"/>
    <property type="project" value="TreeGrafter"/>
</dbReference>